<comment type="caution">
    <text evidence="1">The sequence shown here is derived from an EMBL/GenBank/DDBJ whole genome shotgun (WGS) entry which is preliminary data.</text>
</comment>
<accession>A0A8X6VEB6</accession>
<proteinExistence type="predicted"/>
<dbReference type="AlphaFoldDB" id="A0A8X6VEB6"/>
<dbReference type="EMBL" id="BMAU01021244">
    <property type="protein sequence ID" value="GFY04299.1"/>
    <property type="molecule type" value="Genomic_DNA"/>
</dbReference>
<name>A0A8X6VEB6_TRICX</name>
<keyword evidence="2" id="KW-1185">Reference proteome</keyword>
<gene>
    <name evidence="1" type="primary">AVEN_215986_1</name>
    <name evidence="1" type="ORF">TNCV_4413871</name>
</gene>
<sequence length="96" mass="10803">MYMLFQNDIPIDVVCYRYTLNMQVSSGTKNNSSPNEPSCTTLTLSFNGVLLVVTGTWRSPYLSPVRIRLQTKPGLAEKHHTRPLLWCPQCMLSSPG</sequence>
<organism evidence="1 2">
    <name type="scientific">Trichonephila clavipes</name>
    <name type="common">Golden silk orbweaver</name>
    <name type="synonym">Nephila clavipes</name>
    <dbReference type="NCBI Taxonomy" id="2585209"/>
    <lineage>
        <taxon>Eukaryota</taxon>
        <taxon>Metazoa</taxon>
        <taxon>Ecdysozoa</taxon>
        <taxon>Arthropoda</taxon>
        <taxon>Chelicerata</taxon>
        <taxon>Arachnida</taxon>
        <taxon>Araneae</taxon>
        <taxon>Araneomorphae</taxon>
        <taxon>Entelegynae</taxon>
        <taxon>Araneoidea</taxon>
        <taxon>Nephilidae</taxon>
        <taxon>Trichonephila</taxon>
    </lineage>
</organism>
<protein>
    <submittedName>
        <fullName evidence="1">Uncharacterized protein</fullName>
    </submittedName>
</protein>
<evidence type="ECO:0000313" key="1">
    <source>
        <dbReference type="EMBL" id="GFY04299.1"/>
    </source>
</evidence>
<dbReference type="Proteomes" id="UP000887159">
    <property type="component" value="Unassembled WGS sequence"/>
</dbReference>
<reference evidence="1" key="1">
    <citation type="submission" date="2020-08" db="EMBL/GenBank/DDBJ databases">
        <title>Multicomponent nature underlies the extraordinary mechanical properties of spider dragline silk.</title>
        <authorList>
            <person name="Kono N."/>
            <person name="Nakamura H."/>
            <person name="Mori M."/>
            <person name="Yoshida Y."/>
            <person name="Ohtoshi R."/>
            <person name="Malay A.D."/>
            <person name="Moran D.A.P."/>
            <person name="Tomita M."/>
            <person name="Numata K."/>
            <person name="Arakawa K."/>
        </authorList>
    </citation>
    <scope>NUCLEOTIDE SEQUENCE</scope>
</reference>
<evidence type="ECO:0000313" key="2">
    <source>
        <dbReference type="Proteomes" id="UP000887159"/>
    </source>
</evidence>